<dbReference type="Proteomes" id="UP000001685">
    <property type="component" value="Chromosome"/>
</dbReference>
<dbReference type="HOGENOM" id="CLU_1864094_0_0_11"/>
<feature type="region of interest" description="Disordered" evidence="1">
    <location>
        <begin position="1"/>
        <end position="21"/>
    </location>
</feature>
<dbReference type="AlphaFoldDB" id="B1VNN6"/>
<protein>
    <submittedName>
        <fullName evidence="2">Uncharacterized protein</fullName>
    </submittedName>
</protein>
<sequence>MRSHAPDAAEPALRADGAPFTTRPSGKKMVVMTDFIREGRLFRVIGFLPSHRQLFLASEATLVDRTTTRVEVSFGHVELMFLKPFYRNGLHIRRATEAEFGLLGERHGIPAEDAAYTWMLERDGDSFVVAGRPSWREAEYALMGERESLYDPREPWPPDFPAESGQVG</sequence>
<feature type="region of interest" description="Disordered" evidence="1">
    <location>
        <begin position="149"/>
        <end position="168"/>
    </location>
</feature>
<proteinExistence type="predicted"/>
<evidence type="ECO:0000313" key="3">
    <source>
        <dbReference type="Proteomes" id="UP000001685"/>
    </source>
</evidence>
<reference evidence="3" key="1">
    <citation type="journal article" date="2008" name="J. Bacteriol.">
        <title>Genome sequence of the streptomycin-producing microorganism Streptomyces griseus IFO 13350.</title>
        <authorList>
            <person name="Ohnishi Y."/>
            <person name="Ishikawa J."/>
            <person name="Hara H."/>
            <person name="Suzuki H."/>
            <person name="Ikenoya M."/>
            <person name="Ikeda H."/>
            <person name="Yamashita A."/>
            <person name="Hattori M."/>
            <person name="Horinouchi S."/>
        </authorList>
    </citation>
    <scope>NUCLEOTIDE SEQUENCE [LARGE SCALE GENOMIC DNA]</scope>
    <source>
        <strain evidence="3">JCM 4626 / NBRC 13350</strain>
    </source>
</reference>
<evidence type="ECO:0000256" key="1">
    <source>
        <dbReference type="SAM" id="MobiDB-lite"/>
    </source>
</evidence>
<name>B1VNN6_STRGG</name>
<dbReference type="KEGG" id="sgr:SGR_230"/>
<evidence type="ECO:0000313" key="2">
    <source>
        <dbReference type="EMBL" id="BAG17059.1"/>
    </source>
</evidence>
<accession>B1VNN6</accession>
<organism evidence="2 3">
    <name type="scientific">Streptomyces griseus subsp. griseus (strain JCM 4626 / CBS 651.72 / NBRC 13350 / KCC S-0626 / ISP 5235)</name>
    <dbReference type="NCBI Taxonomy" id="455632"/>
    <lineage>
        <taxon>Bacteria</taxon>
        <taxon>Bacillati</taxon>
        <taxon>Actinomycetota</taxon>
        <taxon>Actinomycetes</taxon>
        <taxon>Kitasatosporales</taxon>
        <taxon>Streptomycetaceae</taxon>
        <taxon>Streptomyces</taxon>
    </lineage>
</organism>
<dbReference type="EMBL" id="AP009493">
    <property type="protein sequence ID" value="BAG17059.1"/>
    <property type="molecule type" value="Genomic_DNA"/>
</dbReference>
<dbReference type="eggNOG" id="ENOG5030HGF">
    <property type="taxonomic scope" value="Bacteria"/>
</dbReference>
<gene>
    <name evidence="2" type="ordered locus">SGR_230</name>
</gene>